<evidence type="ECO:0000313" key="3">
    <source>
        <dbReference type="Proteomes" id="UP001589607"/>
    </source>
</evidence>
<reference evidence="2 3" key="1">
    <citation type="submission" date="2024-09" db="EMBL/GenBank/DDBJ databases">
        <authorList>
            <person name="Sun Q."/>
            <person name="Mori K."/>
        </authorList>
    </citation>
    <scope>NUCLEOTIDE SEQUENCE [LARGE SCALE GENOMIC DNA]</scope>
    <source>
        <strain evidence="2 3">CECT 7955</strain>
    </source>
</reference>
<proteinExistence type="predicted"/>
<keyword evidence="1" id="KW-0472">Membrane</keyword>
<dbReference type="RefSeq" id="WP_236457281.1">
    <property type="nucleotide sequence ID" value="NZ_CBCSGE010000012.1"/>
</dbReference>
<comment type="caution">
    <text evidence="2">The sequence shown here is derived from an EMBL/GenBank/DDBJ whole genome shotgun (WGS) entry which is preliminary data.</text>
</comment>
<dbReference type="EMBL" id="JBHMEY010000096">
    <property type="protein sequence ID" value="MFB9098945.1"/>
    <property type="molecule type" value="Genomic_DNA"/>
</dbReference>
<evidence type="ECO:0000256" key="1">
    <source>
        <dbReference type="SAM" id="Phobius"/>
    </source>
</evidence>
<accession>A0ABV5GU73</accession>
<keyword evidence="3" id="KW-1185">Reference proteome</keyword>
<feature type="transmembrane region" description="Helical" evidence="1">
    <location>
        <begin position="54"/>
        <end position="72"/>
    </location>
</feature>
<keyword evidence="1" id="KW-1133">Transmembrane helix</keyword>
<feature type="transmembrane region" description="Helical" evidence="1">
    <location>
        <begin position="12"/>
        <end position="34"/>
    </location>
</feature>
<organism evidence="2 3">
    <name type="scientific">Flavobacterium jumunjinense</name>
    <dbReference type="NCBI Taxonomy" id="998845"/>
    <lineage>
        <taxon>Bacteria</taxon>
        <taxon>Pseudomonadati</taxon>
        <taxon>Bacteroidota</taxon>
        <taxon>Flavobacteriia</taxon>
        <taxon>Flavobacteriales</taxon>
        <taxon>Flavobacteriaceae</taxon>
        <taxon>Flavobacterium</taxon>
    </lineage>
</organism>
<gene>
    <name evidence="2" type="ORF">ACFFVF_20750</name>
</gene>
<evidence type="ECO:0000313" key="2">
    <source>
        <dbReference type="EMBL" id="MFB9098945.1"/>
    </source>
</evidence>
<name>A0ABV5GU73_9FLAO</name>
<protein>
    <submittedName>
        <fullName evidence="2">Uncharacterized protein</fullName>
    </submittedName>
</protein>
<keyword evidence="1" id="KW-0812">Transmembrane</keyword>
<dbReference type="Proteomes" id="UP001589607">
    <property type="component" value="Unassembled WGS sequence"/>
</dbReference>
<sequence length="78" mass="9167">MKNKEEENTKKTYTFLKIVILSLVVGLIINSIIILFLQQVEIKNFKDIFNNNLIIPYAIFIIFKAYEIFIASPNKEEK</sequence>